<accession>X7YKL7</accession>
<organism evidence="2">
    <name type="scientific">Mycobacterium xenopi 4042</name>
    <dbReference type="NCBI Taxonomy" id="1299334"/>
    <lineage>
        <taxon>Bacteria</taxon>
        <taxon>Bacillati</taxon>
        <taxon>Actinomycetota</taxon>
        <taxon>Actinomycetes</taxon>
        <taxon>Mycobacteriales</taxon>
        <taxon>Mycobacteriaceae</taxon>
        <taxon>Mycobacterium</taxon>
    </lineage>
</organism>
<gene>
    <name evidence="2" type="ORF">I553_0585</name>
</gene>
<reference evidence="2" key="1">
    <citation type="submission" date="2014-01" db="EMBL/GenBank/DDBJ databases">
        <authorList>
            <person name="Brown-Elliot B."/>
            <person name="Wallace R."/>
            <person name="Lenaerts A."/>
            <person name="Ordway D."/>
            <person name="DeGroote M.A."/>
            <person name="Parker T."/>
            <person name="Sizemore C."/>
            <person name="Tallon L.J."/>
            <person name="Sadzewicz L.K."/>
            <person name="Sengamalay N."/>
            <person name="Fraser C.M."/>
            <person name="Hine E."/>
            <person name="Shefchek K.A."/>
            <person name="Das S.P."/>
            <person name="Tettelin H."/>
        </authorList>
    </citation>
    <scope>NUCLEOTIDE SEQUENCE [LARGE SCALE GENOMIC DNA]</scope>
    <source>
        <strain evidence="2">4042</strain>
    </source>
</reference>
<feature type="region of interest" description="Disordered" evidence="1">
    <location>
        <begin position="1"/>
        <end position="52"/>
    </location>
</feature>
<name>X7YKL7_MYCXE</name>
<evidence type="ECO:0000313" key="2">
    <source>
        <dbReference type="EMBL" id="EUA06920.1"/>
    </source>
</evidence>
<proteinExistence type="predicted"/>
<evidence type="ECO:0000256" key="1">
    <source>
        <dbReference type="SAM" id="MobiDB-lite"/>
    </source>
</evidence>
<feature type="compositionally biased region" description="Basic and acidic residues" evidence="1">
    <location>
        <begin position="15"/>
        <end position="36"/>
    </location>
</feature>
<feature type="compositionally biased region" description="Polar residues" evidence="1">
    <location>
        <begin position="41"/>
        <end position="52"/>
    </location>
</feature>
<sequence length="52" mass="5386">MTVAHRAGGPGLQRIESRQIDDDGRLHAAGDDDHCRLGRGSDSSRGAANTAG</sequence>
<protein>
    <submittedName>
        <fullName evidence="2">Uncharacterized protein</fullName>
    </submittedName>
</protein>
<dbReference type="EMBL" id="JAOB01000093">
    <property type="protein sequence ID" value="EUA06920.1"/>
    <property type="molecule type" value="Genomic_DNA"/>
</dbReference>
<dbReference type="AlphaFoldDB" id="X7YKL7"/>
<comment type="caution">
    <text evidence="2">The sequence shown here is derived from an EMBL/GenBank/DDBJ whole genome shotgun (WGS) entry which is preliminary data.</text>
</comment>